<dbReference type="EMBL" id="SNQG01000001">
    <property type="protein sequence ID" value="TEW69431.1"/>
    <property type="molecule type" value="Genomic_DNA"/>
</dbReference>
<proteinExistence type="predicted"/>
<sequence>MAKKVVATLKVAGKGKEFSKVITMNKSPRTGAYSFKEQIVPNDNIKDAIEGKA</sequence>
<reference evidence="2" key="2">
    <citation type="submission" date="2019-03" db="EMBL/GenBank/DDBJ databases">
        <authorList>
            <person name="Yan Y.-Q."/>
            <person name="Du Z.-J."/>
        </authorList>
    </citation>
    <scope>NUCLEOTIDE SEQUENCE</scope>
    <source>
        <strain evidence="2">PP-F2FG21</strain>
    </source>
</reference>
<dbReference type="EMBL" id="JACIEG010000001">
    <property type="protein sequence ID" value="MBB3967504.1"/>
    <property type="molecule type" value="Genomic_DNA"/>
</dbReference>
<evidence type="ECO:0000313" key="3">
    <source>
        <dbReference type="Proteomes" id="UP000297248"/>
    </source>
</evidence>
<organism evidence="2 3">
    <name type="scientific">Mucilaginibacter phyllosphaerae</name>
    <dbReference type="NCBI Taxonomy" id="1812349"/>
    <lineage>
        <taxon>Bacteria</taxon>
        <taxon>Pseudomonadati</taxon>
        <taxon>Bacteroidota</taxon>
        <taxon>Sphingobacteriia</taxon>
        <taxon>Sphingobacteriales</taxon>
        <taxon>Sphingobacteriaceae</taxon>
        <taxon>Mucilaginibacter</taxon>
    </lineage>
</organism>
<evidence type="ECO:0000313" key="4">
    <source>
        <dbReference type="Proteomes" id="UP000583101"/>
    </source>
</evidence>
<dbReference type="OrthoDB" id="1494985at2"/>
<evidence type="ECO:0000313" key="1">
    <source>
        <dbReference type="EMBL" id="MBB3967504.1"/>
    </source>
</evidence>
<gene>
    <name evidence="2" type="ORF">E2R65_04480</name>
    <name evidence="1" type="ORF">GGR35_000090</name>
</gene>
<dbReference type="Proteomes" id="UP000297248">
    <property type="component" value="Unassembled WGS sequence"/>
</dbReference>
<dbReference type="Proteomes" id="UP000583101">
    <property type="component" value="Unassembled WGS sequence"/>
</dbReference>
<comment type="caution">
    <text evidence="2">The sequence shown here is derived from an EMBL/GenBank/DDBJ whole genome shotgun (WGS) entry which is preliminary data.</text>
</comment>
<keyword evidence="4" id="KW-1185">Reference proteome</keyword>
<accession>A0A4Y8AM43</accession>
<name>A0A4Y8AM43_9SPHI</name>
<evidence type="ECO:0000313" key="2">
    <source>
        <dbReference type="EMBL" id="TEW69431.1"/>
    </source>
</evidence>
<dbReference type="Pfam" id="PF14128">
    <property type="entry name" value="DUF4295"/>
    <property type="match status" value="1"/>
</dbReference>
<dbReference type="AlphaFoldDB" id="A0A4Y8AM43"/>
<dbReference type="InterPro" id="IPR025379">
    <property type="entry name" value="DUF4295"/>
</dbReference>
<reference evidence="2 3" key="1">
    <citation type="journal article" date="2016" name="Int. J. Syst. Evol. Microbiol.">
        <title>Proposal of Mucilaginibacter phyllosphaerae sp. nov. isolated from the phyllosphere of Galium album.</title>
        <authorList>
            <person name="Aydogan E.L."/>
            <person name="Busse H.J."/>
            <person name="Moser G."/>
            <person name="Muller C."/>
            <person name="Kampfer P."/>
            <person name="Glaeser S.P."/>
        </authorList>
    </citation>
    <scope>NUCLEOTIDE SEQUENCE [LARGE SCALE GENOMIC DNA]</scope>
    <source>
        <strain evidence="2 3">PP-F2FG21</strain>
    </source>
</reference>
<dbReference type="RefSeq" id="WP_134335259.1">
    <property type="nucleotide sequence ID" value="NZ_BMCZ01000007.1"/>
</dbReference>
<reference evidence="1 4" key="3">
    <citation type="submission" date="2020-08" db="EMBL/GenBank/DDBJ databases">
        <title>Genomic Encyclopedia of Type Strains, Phase IV (KMG-IV): sequencing the most valuable type-strain genomes for metagenomic binning, comparative biology and taxonomic classification.</title>
        <authorList>
            <person name="Goeker M."/>
        </authorList>
    </citation>
    <scope>NUCLEOTIDE SEQUENCE [LARGE SCALE GENOMIC DNA]</scope>
    <source>
        <strain evidence="1 4">DSM 100995</strain>
    </source>
</reference>
<protein>
    <submittedName>
        <fullName evidence="2">DUF4295 domain-containing protein</fullName>
    </submittedName>
</protein>